<evidence type="ECO:0000259" key="2">
    <source>
        <dbReference type="Pfam" id="PF14111"/>
    </source>
</evidence>
<gene>
    <name evidence="3" type="ORF">Tci_063483</name>
</gene>
<feature type="region of interest" description="Disordered" evidence="1">
    <location>
        <begin position="324"/>
        <end position="352"/>
    </location>
</feature>
<evidence type="ECO:0000256" key="1">
    <source>
        <dbReference type="SAM" id="MobiDB-lite"/>
    </source>
</evidence>
<dbReference type="AlphaFoldDB" id="A0A6L2P3A5"/>
<feature type="domain" description="DUF4283" evidence="2">
    <location>
        <begin position="169"/>
        <end position="239"/>
    </location>
</feature>
<comment type="caution">
    <text evidence="3">The sequence shown here is derived from an EMBL/GenBank/DDBJ whole genome shotgun (WGS) entry which is preliminary data.</text>
</comment>
<proteinExistence type="predicted"/>
<name>A0A6L2P3A5_TANCI</name>
<reference evidence="3" key="1">
    <citation type="journal article" date="2019" name="Sci. Rep.">
        <title>Draft genome of Tanacetum cinerariifolium, the natural source of mosquito coil.</title>
        <authorList>
            <person name="Yamashiro T."/>
            <person name="Shiraishi A."/>
            <person name="Satake H."/>
            <person name="Nakayama K."/>
        </authorList>
    </citation>
    <scope>NUCLEOTIDE SEQUENCE</scope>
</reference>
<accession>A0A6L2P3A5</accession>
<organism evidence="3">
    <name type="scientific">Tanacetum cinerariifolium</name>
    <name type="common">Dalmatian daisy</name>
    <name type="synonym">Chrysanthemum cinerariifolium</name>
    <dbReference type="NCBI Taxonomy" id="118510"/>
    <lineage>
        <taxon>Eukaryota</taxon>
        <taxon>Viridiplantae</taxon>
        <taxon>Streptophyta</taxon>
        <taxon>Embryophyta</taxon>
        <taxon>Tracheophyta</taxon>
        <taxon>Spermatophyta</taxon>
        <taxon>Magnoliopsida</taxon>
        <taxon>eudicotyledons</taxon>
        <taxon>Gunneridae</taxon>
        <taxon>Pentapetalae</taxon>
        <taxon>asterids</taxon>
        <taxon>campanulids</taxon>
        <taxon>Asterales</taxon>
        <taxon>Asteraceae</taxon>
        <taxon>Asteroideae</taxon>
        <taxon>Anthemideae</taxon>
        <taxon>Anthemidinae</taxon>
        <taxon>Tanacetum</taxon>
    </lineage>
</organism>
<dbReference type="InterPro" id="IPR025558">
    <property type="entry name" value="DUF4283"/>
</dbReference>
<evidence type="ECO:0000313" key="3">
    <source>
        <dbReference type="EMBL" id="GEU91505.1"/>
    </source>
</evidence>
<sequence length="473" mass="51882">MERIESRIVINHLAKIKGYPTYGRLKRLKENHAKDLEQLGILNVVVARMFGPYSNPHIGANMSQEKFFDATAMNVQSTQTKDMAGGYVFNSTPMDSYGMPATRVNLVESGVTSDGSPKLINDTEAGKHDELLSGMTNDDRIETMDTLGPVFDGVNIFVPRKVVKKVSTRFENTLYGYFIGKRMAFLVVEYYARNNWVKHGLKRIMINSKGFFFFKFNYRVGLEAILEGGPWLIHGISLIATFIGKPVMLNSYTSSMYNELLGRSSFVWCLIEINPEADFVDVVAIGIPYLSGDGFTKETIGVVSFPIVTTSNVVTPTFEKTNDGFQTLGKKRRGKRTGNSSNKDNLSMSNSFSTLNDEEDVENVYHESAILIQNTKAGGSSSFMAVAGDGALGSLGALKASTHHVITMFLYPLRAVEAACALEVDAMKALDPVEAVGALDLVEVEAVVALDVVGLSLNIIISASLRGYLTSLY</sequence>
<feature type="compositionally biased region" description="Polar residues" evidence="1">
    <location>
        <begin position="337"/>
        <end position="352"/>
    </location>
</feature>
<dbReference type="Pfam" id="PF14111">
    <property type="entry name" value="DUF4283"/>
    <property type="match status" value="1"/>
</dbReference>
<dbReference type="EMBL" id="BKCJ010010419">
    <property type="protein sequence ID" value="GEU91505.1"/>
    <property type="molecule type" value="Genomic_DNA"/>
</dbReference>
<protein>
    <submittedName>
        <fullName evidence="3">Zinc knuckle CX2CX4HX4C</fullName>
    </submittedName>
</protein>